<dbReference type="OrthoDB" id="5678128at2"/>
<feature type="region of interest" description="Disordered" evidence="1">
    <location>
        <begin position="103"/>
        <end position="158"/>
    </location>
</feature>
<feature type="compositionally biased region" description="Basic and acidic residues" evidence="1">
    <location>
        <begin position="137"/>
        <end position="146"/>
    </location>
</feature>
<evidence type="ECO:0000313" key="4">
    <source>
        <dbReference type="Proteomes" id="UP000315700"/>
    </source>
</evidence>
<dbReference type="InterPro" id="IPR003615">
    <property type="entry name" value="HNH_nuc"/>
</dbReference>
<gene>
    <name evidence="3" type="ORF">Pan44_52880</name>
</gene>
<sequence>MHWTRDQLLAVLRLYLSLPYGKLDSRNAEIKSLAALIGRTPSAVAMKALNFASLDPSITSTGRKGLTGASQADRNLWAEFQTNSESIANESETLHEQLTLQSFSPQTAPTPDPNPHRGEGGRRPDEGPDQPPGTESKPTDRDRETAPDLQPPTGPTEALQLIRARRVQTFFRRAVLVSYDATCAITGLKEPKLLRASHILPWSTHPARRADPTNGLCLNALFDAAFDRGLITIDNDLRVVVSNRLQKNAKEARLPTSLLEAHGQPLLPPRRLPPDRAALNFHQERIFRG</sequence>
<organism evidence="3 4">
    <name type="scientific">Caulifigura coniformis</name>
    <dbReference type="NCBI Taxonomy" id="2527983"/>
    <lineage>
        <taxon>Bacteria</taxon>
        <taxon>Pseudomonadati</taxon>
        <taxon>Planctomycetota</taxon>
        <taxon>Planctomycetia</taxon>
        <taxon>Planctomycetales</taxon>
        <taxon>Planctomycetaceae</taxon>
        <taxon>Caulifigura</taxon>
    </lineage>
</organism>
<evidence type="ECO:0000259" key="2">
    <source>
        <dbReference type="Pfam" id="PF13391"/>
    </source>
</evidence>
<dbReference type="KEGG" id="ccos:Pan44_52880"/>
<dbReference type="InParanoid" id="A0A517SM75"/>
<dbReference type="RefSeq" id="WP_145034591.1">
    <property type="nucleotide sequence ID" value="NZ_CP036271.1"/>
</dbReference>
<evidence type="ECO:0000256" key="1">
    <source>
        <dbReference type="SAM" id="MobiDB-lite"/>
    </source>
</evidence>
<proteinExistence type="predicted"/>
<feature type="domain" description="HNH nuclease" evidence="2">
    <location>
        <begin position="183"/>
        <end position="234"/>
    </location>
</feature>
<dbReference type="AlphaFoldDB" id="A0A517SM75"/>
<dbReference type="Pfam" id="PF13391">
    <property type="entry name" value="HNH_2"/>
    <property type="match status" value="1"/>
</dbReference>
<feature type="compositionally biased region" description="Basic and acidic residues" evidence="1">
    <location>
        <begin position="114"/>
        <end position="126"/>
    </location>
</feature>
<evidence type="ECO:0000313" key="3">
    <source>
        <dbReference type="EMBL" id="QDT57221.1"/>
    </source>
</evidence>
<accession>A0A517SM75</accession>
<name>A0A517SM75_9PLAN</name>
<protein>
    <recommendedName>
        <fullName evidence="2">HNH nuclease domain-containing protein</fullName>
    </recommendedName>
</protein>
<reference evidence="3 4" key="1">
    <citation type="submission" date="2019-02" db="EMBL/GenBank/DDBJ databases">
        <title>Deep-cultivation of Planctomycetes and their phenomic and genomic characterization uncovers novel biology.</title>
        <authorList>
            <person name="Wiegand S."/>
            <person name="Jogler M."/>
            <person name="Boedeker C."/>
            <person name="Pinto D."/>
            <person name="Vollmers J."/>
            <person name="Rivas-Marin E."/>
            <person name="Kohn T."/>
            <person name="Peeters S.H."/>
            <person name="Heuer A."/>
            <person name="Rast P."/>
            <person name="Oberbeckmann S."/>
            <person name="Bunk B."/>
            <person name="Jeske O."/>
            <person name="Meyerdierks A."/>
            <person name="Storesund J.E."/>
            <person name="Kallscheuer N."/>
            <person name="Luecker S."/>
            <person name="Lage O.M."/>
            <person name="Pohl T."/>
            <person name="Merkel B.J."/>
            <person name="Hornburger P."/>
            <person name="Mueller R.-W."/>
            <person name="Bruemmer F."/>
            <person name="Labrenz M."/>
            <person name="Spormann A.M."/>
            <person name="Op den Camp H."/>
            <person name="Overmann J."/>
            <person name="Amann R."/>
            <person name="Jetten M.S.M."/>
            <person name="Mascher T."/>
            <person name="Medema M.H."/>
            <person name="Devos D.P."/>
            <person name="Kaster A.-K."/>
            <person name="Ovreas L."/>
            <person name="Rohde M."/>
            <person name="Galperin M.Y."/>
            <person name="Jogler C."/>
        </authorList>
    </citation>
    <scope>NUCLEOTIDE SEQUENCE [LARGE SCALE GENOMIC DNA]</scope>
    <source>
        <strain evidence="3 4">Pan44</strain>
    </source>
</reference>
<dbReference type="EMBL" id="CP036271">
    <property type="protein sequence ID" value="QDT57221.1"/>
    <property type="molecule type" value="Genomic_DNA"/>
</dbReference>
<keyword evidence="4" id="KW-1185">Reference proteome</keyword>
<dbReference type="Proteomes" id="UP000315700">
    <property type="component" value="Chromosome"/>
</dbReference>